<evidence type="ECO:0000313" key="2">
    <source>
        <dbReference type="Proteomes" id="UP000270185"/>
    </source>
</evidence>
<proteinExistence type="predicted"/>
<sequence>MKKLPYLFSLLSLLFCSKQETALTSDKSMETSKIIKDSVTKPEATKDTLDVVEHLKVINDEVLQSLKMKDYEKFSTFIHPEKGVTFSMYSYVNTKKDKHFSLEDFRKYSSSPIKFTWGEKDGTGDPLILSLKDYLEQWVFKKDFTQSQFSLNSYQGQGNTINNIRKTYEGSLVENYIPGTEEYGLMDWNSLFFVFSEYEGQYYLVAVINNSWTT</sequence>
<dbReference type="RefSeq" id="WP_125023702.1">
    <property type="nucleotide sequence ID" value="NZ_CP034159.1"/>
</dbReference>
<reference evidence="2" key="1">
    <citation type="submission" date="2018-11" db="EMBL/GenBank/DDBJ databases">
        <title>Proposal to divide the Flavobacteriaceae and reorganize its genera based on Amino Acid Identity values calculated from whole genome sequences.</title>
        <authorList>
            <person name="Nicholson A.C."/>
            <person name="Gulvik C.A."/>
            <person name="Whitney A.M."/>
            <person name="Humrighouse B.W."/>
            <person name="Bell M."/>
            <person name="Holmes B."/>
            <person name="Steigerwalt A.G."/>
            <person name="Villarma A."/>
            <person name="Sheth M."/>
            <person name="Batra D."/>
            <person name="Pryor J."/>
            <person name="Bernardet J.-F."/>
            <person name="Hugo C."/>
            <person name="Kampfer P."/>
            <person name="Newman J.D."/>
            <person name="McQuiston J.R."/>
        </authorList>
    </citation>
    <scope>NUCLEOTIDE SEQUENCE [LARGE SCALE GENOMIC DNA]</scope>
    <source>
        <strain evidence="2">G0081</strain>
    </source>
</reference>
<gene>
    <name evidence="1" type="ORF">EIB73_06325</name>
</gene>
<dbReference type="KEGG" id="ccas:EIB73_06325"/>
<evidence type="ECO:0000313" key="1">
    <source>
        <dbReference type="EMBL" id="AZI32834.1"/>
    </source>
</evidence>
<keyword evidence="2" id="KW-1185">Reference proteome</keyword>
<organism evidence="1 2">
    <name type="scientific">Kaistella carnis</name>
    <dbReference type="NCBI Taxonomy" id="1241979"/>
    <lineage>
        <taxon>Bacteria</taxon>
        <taxon>Pseudomonadati</taxon>
        <taxon>Bacteroidota</taxon>
        <taxon>Flavobacteriia</taxon>
        <taxon>Flavobacteriales</taxon>
        <taxon>Weeksellaceae</taxon>
        <taxon>Chryseobacterium group</taxon>
        <taxon>Kaistella</taxon>
    </lineage>
</organism>
<accession>A0A3G8XRG8</accession>
<dbReference type="EMBL" id="CP034159">
    <property type="protein sequence ID" value="AZI32834.1"/>
    <property type="molecule type" value="Genomic_DNA"/>
</dbReference>
<dbReference type="OrthoDB" id="1267107at2"/>
<dbReference type="AlphaFoldDB" id="A0A3G8XRG8"/>
<protein>
    <submittedName>
        <fullName evidence="1">Uncharacterized protein</fullName>
    </submittedName>
</protein>
<name>A0A3G8XRG8_9FLAO</name>
<dbReference type="Proteomes" id="UP000270185">
    <property type="component" value="Chromosome"/>
</dbReference>